<comment type="subcellular location">
    <subcellularLocation>
        <location evidence="1">Endoplasmic reticulum membrane</location>
        <topology evidence="1">Multi-pass membrane protein</topology>
    </subcellularLocation>
</comment>
<dbReference type="GeneID" id="106066292"/>
<sequence>MDSQKWSSHIVMSLTIYVTIKYLSHGGINALQFATSGVLLLEGLLLWLFTCRCLHCSADLHHIGYRPNTSSGVYSILLVPVALLGNAAYIKDAQEDDRNIQEIWLSLTSVFSVIVWLKFEAVNRMFFLMISMAFIFVFRWLSVFYIFTFIIQWKGITLIPMFLQKTFTLGEVSILLQLVSIWIHRFFWSFFQNSYLADNMFQLFWFDSIFVIAIVLATTFVCLSKSYLSPIKFMATYIVTALLALLLLFQIFNEDPISWFFNFVFGGCVQIFLMSSWAILFTLTIVWTAFYSLTEANNPSSSKIKDIDKFSVRKVFHILILLVYIPGLLMHIQLLLIASVVTFGVFVILETTRALQVPVLGNQLHEILKVFVDDRDQGPIFLTHIYLLLGLSLPLWLSPNLYTSIRGWNEMFSGVLSLGVGDSVACIFGSKFGQIYYPVGRVAEQYLHRVAEISF</sequence>
<evidence type="ECO:0000313" key="11">
    <source>
        <dbReference type="Proteomes" id="UP001165740"/>
    </source>
</evidence>
<dbReference type="PANTHER" id="PTHR13205:SF15">
    <property type="entry name" value="DOLICHOL KINASE"/>
    <property type="match status" value="1"/>
</dbReference>
<dbReference type="AlphaFoldDB" id="A0A9W2YXB6"/>
<evidence type="ECO:0000256" key="9">
    <source>
        <dbReference type="ARBA" id="ARBA00023136"/>
    </source>
</evidence>
<dbReference type="EC" id="2.7.1.108" evidence="3"/>
<gene>
    <name evidence="12" type="primary">LOC106066292</name>
</gene>
<dbReference type="Proteomes" id="UP001165740">
    <property type="component" value="Chromosome 1"/>
</dbReference>
<keyword evidence="11" id="KW-1185">Reference proteome</keyword>
<dbReference type="InterPro" id="IPR032974">
    <property type="entry name" value="Polypren_kinase"/>
</dbReference>
<accession>A0A9W2YXB6</accession>
<organism evidence="11 12">
    <name type="scientific">Biomphalaria glabrata</name>
    <name type="common">Bloodfluke planorb</name>
    <name type="synonym">Freshwater snail</name>
    <dbReference type="NCBI Taxonomy" id="6526"/>
    <lineage>
        <taxon>Eukaryota</taxon>
        <taxon>Metazoa</taxon>
        <taxon>Spiralia</taxon>
        <taxon>Lophotrochozoa</taxon>
        <taxon>Mollusca</taxon>
        <taxon>Gastropoda</taxon>
        <taxon>Heterobranchia</taxon>
        <taxon>Euthyneura</taxon>
        <taxon>Panpulmonata</taxon>
        <taxon>Hygrophila</taxon>
        <taxon>Lymnaeoidea</taxon>
        <taxon>Planorbidae</taxon>
        <taxon>Biomphalaria</taxon>
    </lineage>
</organism>
<feature type="transmembrane region" description="Helical" evidence="10">
    <location>
        <begin position="125"/>
        <end position="151"/>
    </location>
</feature>
<evidence type="ECO:0000256" key="8">
    <source>
        <dbReference type="ARBA" id="ARBA00022989"/>
    </source>
</evidence>
<feature type="transmembrane region" description="Helical" evidence="10">
    <location>
        <begin position="378"/>
        <end position="397"/>
    </location>
</feature>
<dbReference type="GO" id="GO:0005789">
    <property type="term" value="C:endoplasmic reticulum membrane"/>
    <property type="evidence" value="ECO:0007669"/>
    <property type="project" value="UniProtKB-SubCell"/>
</dbReference>
<evidence type="ECO:0000256" key="10">
    <source>
        <dbReference type="SAM" id="Phobius"/>
    </source>
</evidence>
<keyword evidence="6" id="KW-0418">Kinase</keyword>
<name>A0A9W2YXB6_BIOGL</name>
<keyword evidence="7" id="KW-0256">Endoplasmic reticulum</keyword>
<proteinExistence type="inferred from homology"/>
<evidence type="ECO:0000256" key="1">
    <source>
        <dbReference type="ARBA" id="ARBA00004477"/>
    </source>
</evidence>
<feature type="transmembrane region" description="Helical" evidence="10">
    <location>
        <begin position="30"/>
        <end position="49"/>
    </location>
</feature>
<comment type="similarity">
    <text evidence="2">Belongs to the polyprenol kinase family.</text>
</comment>
<evidence type="ECO:0000256" key="6">
    <source>
        <dbReference type="ARBA" id="ARBA00022777"/>
    </source>
</evidence>
<feature type="transmembrane region" description="Helical" evidence="10">
    <location>
        <begin position="235"/>
        <end position="252"/>
    </location>
</feature>
<dbReference type="GO" id="GO:0043048">
    <property type="term" value="P:dolichyl monophosphate biosynthetic process"/>
    <property type="evidence" value="ECO:0007669"/>
    <property type="project" value="TreeGrafter"/>
</dbReference>
<evidence type="ECO:0000256" key="7">
    <source>
        <dbReference type="ARBA" id="ARBA00022824"/>
    </source>
</evidence>
<dbReference type="GO" id="GO:0004168">
    <property type="term" value="F:dolichol kinase activity"/>
    <property type="evidence" value="ECO:0007669"/>
    <property type="project" value="UniProtKB-EC"/>
</dbReference>
<feature type="transmembrane region" description="Helical" evidence="10">
    <location>
        <begin position="315"/>
        <end position="348"/>
    </location>
</feature>
<reference evidence="12" key="1">
    <citation type="submission" date="2025-08" db="UniProtKB">
        <authorList>
            <consortium name="RefSeq"/>
        </authorList>
    </citation>
    <scope>IDENTIFICATION</scope>
</reference>
<evidence type="ECO:0000256" key="5">
    <source>
        <dbReference type="ARBA" id="ARBA00022692"/>
    </source>
</evidence>
<feature type="transmembrane region" description="Helical" evidence="10">
    <location>
        <begin position="172"/>
        <end position="191"/>
    </location>
</feature>
<keyword evidence="4" id="KW-0808">Transferase</keyword>
<feature type="transmembrane region" description="Helical" evidence="10">
    <location>
        <begin position="272"/>
        <end position="294"/>
    </location>
</feature>
<keyword evidence="9 10" id="KW-0472">Membrane</keyword>
<evidence type="ECO:0000256" key="4">
    <source>
        <dbReference type="ARBA" id="ARBA00022679"/>
    </source>
</evidence>
<evidence type="ECO:0000256" key="2">
    <source>
        <dbReference type="ARBA" id="ARBA00010794"/>
    </source>
</evidence>
<keyword evidence="8 10" id="KW-1133">Transmembrane helix</keyword>
<feature type="transmembrane region" description="Helical" evidence="10">
    <location>
        <begin position="69"/>
        <end position="90"/>
    </location>
</feature>
<dbReference type="RefSeq" id="XP_055867362.1">
    <property type="nucleotide sequence ID" value="XM_056011387.1"/>
</dbReference>
<keyword evidence="5 10" id="KW-0812">Transmembrane</keyword>
<evidence type="ECO:0000256" key="3">
    <source>
        <dbReference type="ARBA" id="ARBA00012132"/>
    </source>
</evidence>
<protein>
    <recommendedName>
        <fullName evidence="3">dolichol kinase</fullName>
        <ecNumber evidence="3">2.7.1.108</ecNumber>
    </recommendedName>
</protein>
<dbReference type="PANTHER" id="PTHR13205">
    <property type="entry name" value="TRANSMEMBRANE PROTEIN 15-RELATED"/>
    <property type="match status" value="1"/>
</dbReference>
<evidence type="ECO:0000313" key="12">
    <source>
        <dbReference type="RefSeq" id="XP_055867362.1"/>
    </source>
</evidence>
<feature type="transmembrane region" description="Helical" evidence="10">
    <location>
        <begin position="203"/>
        <end position="223"/>
    </location>
</feature>